<dbReference type="HOGENOM" id="CLU_1635529_0_0_1"/>
<organism evidence="1 2">
    <name type="scientific">Galerina marginata (strain CBS 339.88)</name>
    <dbReference type="NCBI Taxonomy" id="685588"/>
    <lineage>
        <taxon>Eukaryota</taxon>
        <taxon>Fungi</taxon>
        <taxon>Dikarya</taxon>
        <taxon>Basidiomycota</taxon>
        <taxon>Agaricomycotina</taxon>
        <taxon>Agaricomycetes</taxon>
        <taxon>Agaricomycetidae</taxon>
        <taxon>Agaricales</taxon>
        <taxon>Agaricineae</taxon>
        <taxon>Strophariaceae</taxon>
        <taxon>Galerina</taxon>
    </lineage>
</organism>
<dbReference type="EMBL" id="KL142409">
    <property type="protein sequence ID" value="KDR68305.1"/>
    <property type="molecule type" value="Genomic_DNA"/>
</dbReference>
<evidence type="ECO:0000313" key="1">
    <source>
        <dbReference type="EMBL" id="KDR68305.1"/>
    </source>
</evidence>
<dbReference type="AlphaFoldDB" id="A0A067SBL1"/>
<gene>
    <name evidence="1" type="ORF">GALMADRAFT_1354789</name>
</gene>
<protein>
    <submittedName>
        <fullName evidence="1">Uncharacterized protein</fullName>
    </submittedName>
</protein>
<dbReference type="Proteomes" id="UP000027222">
    <property type="component" value="Unassembled WGS sequence"/>
</dbReference>
<evidence type="ECO:0000313" key="2">
    <source>
        <dbReference type="Proteomes" id="UP000027222"/>
    </source>
</evidence>
<sequence length="162" mass="18875">MNMGTDVQRSELQGLKPAETRYLVDDGATTDAIVRRWEQYGHRSKNVRGQRKQVLNAEKVKEGFNRACRLHLGPVRTDLQRASWSLFSCWRRPCRSSMYFSPNTFFDLFSWSECGLDKTFLRPGFWVKSNVLPLFRLTRTTFGSSIVNACRWLYLFYRSGAA</sequence>
<name>A0A067SBL1_GALM3</name>
<proteinExistence type="predicted"/>
<reference evidence="2" key="1">
    <citation type="journal article" date="2014" name="Proc. Natl. Acad. Sci. U.S.A.">
        <title>Extensive sampling of basidiomycete genomes demonstrates inadequacy of the white-rot/brown-rot paradigm for wood decay fungi.</title>
        <authorList>
            <person name="Riley R."/>
            <person name="Salamov A.A."/>
            <person name="Brown D.W."/>
            <person name="Nagy L.G."/>
            <person name="Floudas D."/>
            <person name="Held B.W."/>
            <person name="Levasseur A."/>
            <person name="Lombard V."/>
            <person name="Morin E."/>
            <person name="Otillar R."/>
            <person name="Lindquist E.A."/>
            <person name="Sun H."/>
            <person name="LaButti K.M."/>
            <person name="Schmutz J."/>
            <person name="Jabbour D."/>
            <person name="Luo H."/>
            <person name="Baker S.E."/>
            <person name="Pisabarro A.G."/>
            <person name="Walton J.D."/>
            <person name="Blanchette R.A."/>
            <person name="Henrissat B."/>
            <person name="Martin F."/>
            <person name="Cullen D."/>
            <person name="Hibbett D.S."/>
            <person name="Grigoriev I.V."/>
        </authorList>
    </citation>
    <scope>NUCLEOTIDE SEQUENCE [LARGE SCALE GENOMIC DNA]</scope>
    <source>
        <strain evidence="2">CBS 339.88</strain>
    </source>
</reference>
<keyword evidence="2" id="KW-1185">Reference proteome</keyword>
<accession>A0A067SBL1</accession>